<dbReference type="Gene3D" id="2.160.20.10">
    <property type="entry name" value="Single-stranded right-handed beta-helix, Pectin lyase-like"/>
    <property type="match status" value="1"/>
</dbReference>
<comment type="caution">
    <text evidence="2">The sequence shown here is derived from an EMBL/GenBank/DDBJ whole genome shotgun (WGS) entry which is preliminary data.</text>
</comment>
<evidence type="ECO:0000313" key="2">
    <source>
        <dbReference type="EMBL" id="KAF7556972.1"/>
    </source>
</evidence>
<dbReference type="SUPFAM" id="SSF51126">
    <property type="entry name" value="Pectin lyase-like"/>
    <property type="match status" value="1"/>
</dbReference>
<feature type="signal peptide" evidence="1">
    <location>
        <begin position="1"/>
        <end position="22"/>
    </location>
</feature>
<evidence type="ECO:0008006" key="4">
    <source>
        <dbReference type="Google" id="ProtNLM"/>
    </source>
</evidence>
<proteinExistence type="predicted"/>
<name>A0A9P5HMA6_9HYPO</name>
<dbReference type="AlphaFoldDB" id="A0A9P5HMA6"/>
<dbReference type="Proteomes" id="UP000722485">
    <property type="component" value="Unassembled WGS sequence"/>
</dbReference>
<dbReference type="OrthoDB" id="509690at2759"/>
<sequence length="459" mass="48745">MLHTTPLFMLAGLLPFISSTLAATAVNWQSIKTSRGDKLPDFSFCGYHGSDKSLPSESSTPLVRVSASSGDQTSDIQEALDKVEAAGGGVVELGAGTFKVSVGLTLASGTILRGSGIESTQLTVSKLKVDVPLFTLGNGTSQSVKPSLISRITDTYVGIGATTVKVENATGFEAGQTVFVSRAATAEWVRANGMPIWYGTGRNKLGFSKYMDSYVAVYTAPATSNEMGIENLSVTLNPTCSGYVFDVTDPCNAAGIWMTPWTVDSFVRNVNMTGFNNAIDVQHNASRITIDTVAFFRDRDTDRPGGYPTDINISGSQVLVRDSGQYGLATAKAFAVITQARVPGPNAVLRHTIQSSLQELYPHQRWAHGLLVEDTDASVLFIDRQTAGSGQGWTMNAGVAWNTRGPINVQSPPLGVNWAIGSSGTVDATANGTMLKTGKSVTPRSLFAAQLHERRNTAT</sequence>
<evidence type="ECO:0000313" key="3">
    <source>
        <dbReference type="Proteomes" id="UP000722485"/>
    </source>
</evidence>
<protein>
    <recommendedName>
        <fullName evidence="4">Pectate lyase superfamily protein domain-containing protein</fullName>
    </recommendedName>
</protein>
<reference evidence="2" key="1">
    <citation type="submission" date="2020-03" db="EMBL/GenBank/DDBJ databases">
        <title>Draft Genome Sequence of Cylindrodendrum hubeiense.</title>
        <authorList>
            <person name="Buettner E."/>
            <person name="Kellner H."/>
        </authorList>
    </citation>
    <scope>NUCLEOTIDE SEQUENCE</scope>
    <source>
        <strain evidence="2">IHI 201604</strain>
    </source>
</reference>
<feature type="chain" id="PRO_5040254631" description="Pectate lyase superfamily protein domain-containing protein" evidence="1">
    <location>
        <begin position="23"/>
        <end position="459"/>
    </location>
</feature>
<keyword evidence="1" id="KW-0732">Signal</keyword>
<organism evidence="2 3">
    <name type="scientific">Cylindrodendrum hubeiense</name>
    <dbReference type="NCBI Taxonomy" id="595255"/>
    <lineage>
        <taxon>Eukaryota</taxon>
        <taxon>Fungi</taxon>
        <taxon>Dikarya</taxon>
        <taxon>Ascomycota</taxon>
        <taxon>Pezizomycotina</taxon>
        <taxon>Sordariomycetes</taxon>
        <taxon>Hypocreomycetidae</taxon>
        <taxon>Hypocreales</taxon>
        <taxon>Nectriaceae</taxon>
        <taxon>Cylindrodendrum</taxon>
    </lineage>
</organism>
<evidence type="ECO:0000256" key="1">
    <source>
        <dbReference type="SAM" id="SignalP"/>
    </source>
</evidence>
<dbReference type="InterPro" id="IPR012334">
    <property type="entry name" value="Pectin_lyas_fold"/>
</dbReference>
<keyword evidence="3" id="KW-1185">Reference proteome</keyword>
<dbReference type="EMBL" id="JAANBB010000008">
    <property type="protein sequence ID" value="KAF7556972.1"/>
    <property type="molecule type" value="Genomic_DNA"/>
</dbReference>
<dbReference type="InterPro" id="IPR011050">
    <property type="entry name" value="Pectin_lyase_fold/virulence"/>
</dbReference>
<gene>
    <name evidence="2" type="ORF">G7Z17_g1045</name>
</gene>
<accession>A0A9P5HMA6</accession>